<gene>
    <name evidence="1" type="ORF">NDU88_002183</name>
</gene>
<evidence type="ECO:0000313" key="2">
    <source>
        <dbReference type="Proteomes" id="UP001066276"/>
    </source>
</evidence>
<dbReference type="AlphaFoldDB" id="A0AAV7W1N5"/>
<comment type="caution">
    <text evidence="1">The sequence shown here is derived from an EMBL/GenBank/DDBJ whole genome shotgun (WGS) entry which is preliminary data.</text>
</comment>
<proteinExistence type="predicted"/>
<dbReference type="Proteomes" id="UP001066276">
    <property type="component" value="Chromosome 1_2"/>
</dbReference>
<dbReference type="Gene3D" id="3.10.10.10">
    <property type="entry name" value="HIV Type 1 Reverse Transcriptase, subunit A, domain 1"/>
    <property type="match status" value="1"/>
</dbReference>
<protein>
    <submittedName>
        <fullName evidence="1">Uncharacterized protein</fullName>
    </submittedName>
</protein>
<dbReference type="EMBL" id="JANPWB010000002">
    <property type="protein sequence ID" value="KAJ1206785.1"/>
    <property type="molecule type" value="Genomic_DNA"/>
</dbReference>
<evidence type="ECO:0000313" key="1">
    <source>
        <dbReference type="EMBL" id="KAJ1206785.1"/>
    </source>
</evidence>
<organism evidence="1 2">
    <name type="scientific">Pleurodeles waltl</name>
    <name type="common">Iberian ribbed newt</name>
    <dbReference type="NCBI Taxonomy" id="8319"/>
    <lineage>
        <taxon>Eukaryota</taxon>
        <taxon>Metazoa</taxon>
        <taxon>Chordata</taxon>
        <taxon>Craniata</taxon>
        <taxon>Vertebrata</taxon>
        <taxon>Euteleostomi</taxon>
        <taxon>Amphibia</taxon>
        <taxon>Batrachia</taxon>
        <taxon>Caudata</taxon>
        <taxon>Salamandroidea</taxon>
        <taxon>Salamandridae</taxon>
        <taxon>Pleurodelinae</taxon>
        <taxon>Pleurodeles</taxon>
    </lineage>
</organism>
<reference evidence="1" key="1">
    <citation type="journal article" date="2022" name="bioRxiv">
        <title>Sequencing and chromosome-scale assembly of the giantPleurodeles waltlgenome.</title>
        <authorList>
            <person name="Brown T."/>
            <person name="Elewa A."/>
            <person name="Iarovenko S."/>
            <person name="Subramanian E."/>
            <person name="Araus A.J."/>
            <person name="Petzold A."/>
            <person name="Susuki M."/>
            <person name="Suzuki K.-i.T."/>
            <person name="Hayashi T."/>
            <person name="Toyoda A."/>
            <person name="Oliveira C."/>
            <person name="Osipova E."/>
            <person name="Leigh N.D."/>
            <person name="Simon A."/>
            <person name="Yun M.H."/>
        </authorList>
    </citation>
    <scope>NUCLEOTIDE SEQUENCE</scope>
    <source>
        <strain evidence="1">20211129_DDA</strain>
        <tissue evidence="1">Liver</tissue>
    </source>
</reference>
<keyword evidence="2" id="KW-1185">Reference proteome</keyword>
<sequence length="259" mass="28765">MIKNHLICWQAKPIDEVLQYAKYCSDEIELKQKKLKEKPMVMQIKAAQTGAQGALVPPMPPQQRAVMFQPQVRGRGRGMDMMRGPDLGTVFAQNDMQGMTVSFVRKRGTLEAGVSVDGAGWCGSARDLLCKTKCSINCSDTLIEVQTNSDDEEEQVSAMIVSNACEEYPLIDFFPMFTVKELHADLQGTVKEDVWDLTGKEVGLIKGVEPIKITLKPNAEFPHLPQYNMAKDVLMKVAQIIGDFLKQGVLKEVLSSPCN</sequence>
<accession>A0AAV7W1N5</accession>
<name>A0AAV7W1N5_PLEWA</name>